<feature type="region of interest" description="Disordered" evidence="1">
    <location>
        <begin position="76"/>
        <end position="116"/>
    </location>
</feature>
<dbReference type="Proteomes" id="UP001292094">
    <property type="component" value="Unassembled WGS sequence"/>
</dbReference>
<name>A0AAE1QD53_9EUCA</name>
<evidence type="ECO:0000313" key="3">
    <source>
        <dbReference type="Proteomes" id="UP001292094"/>
    </source>
</evidence>
<dbReference type="EMBL" id="JAWZYT010000484">
    <property type="protein sequence ID" value="KAK4322962.1"/>
    <property type="molecule type" value="Genomic_DNA"/>
</dbReference>
<organism evidence="2 3">
    <name type="scientific">Petrolisthes manimaculis</name>
    <dbReference type="NCBI Taxonomy" id="1843537"/>
    <lineage>
        <taxon>Eukaryota</taxon>
        <taxon>Metazoa</taxon>
        <taxon>Ecdysozoa</taxon>
        <taxon>Arthropoda</taxon>
        <taxon>Crustacea</taxon>
        <taxon>Multicrustacea</taxon>
        <taxon>Malacostraca</taxon>
        <taxon>Eumalacostraca</taxon>
        <taxon>Eucarida</taxon>
        <taxon>Decapoda</taxon>
        <taxon>Pleocyemata</taxon>
        <taxon>Anomura</taxon>
        <taxon>Galatheoidea</taxon>
        <taxon>Porcellanidae</taxon>
        <taxon>Petrolisthes</taxon>
    </lineage>
</organism>
<reference evidence="2" key="1">
    <citation type="submission" date="2023-11" db="EMBL/GenBank/DDBJ databases">
        <title>Genome assemblies of two species of porcelain crab, Petrolisthes cinctipes and Petrolisthes manimaculis (Anomura: Porcellanidae).</title>
        <authorList>
            <person name="Angst P."/>
        </authorList>
    </citation>
    <scope>NUCLEOTIDE SEQUENCE</scope>
    <source>
        <strain evidence="2">PB745_02</strain>
        <tissue evidence="2">Gill</tissue>
    </source>
</reference>
<evidence type="ECO:0000256" key="1">
    <source>
        <dbReference type="SAM" id="MobiDB-lite"/>
    </source>
</evidence>
<keyword evidence="3" id="KW-1185">Reference proteome</keyword>
<feature type="compositionally biased region" description="Low complexity" evidence="1">
    <location>
        <begin position="77"/>
        <end position="98"/>
    </location>
</feature>
<gene>
    <name evidence="2" type="ORF">Pmani_006313</name>
</gene>
<sequence>MLINHHNDPVLQSPDTDAFSIIRERFKTVDHLYYATWPFFEKVADGTYAMIGERVQVSTLTTLMLPLFYAKISYSRDSQTSIDTASTTTASAKTPTSDNSHTAINKEMTPAVTTGA</sequence>
<evidence type="ECO:0000313" key="2">
    <source>
        <dbReference type="EMBL" id="KAK4322962.1"/>
    </source>
</evidence>
<proteinExistence type="predicted"/>
<accession>A0AAE1QD53</accession>
<comment type="caution">
    <text evidence="2">The sequence shown here is derived from an EMBL/GenBank/DDBJ whole genome shotgun (WGS) entry which is preliminary data.</text>
</comment>
<protein>
    <submittedName>
        <fullName evidence="2">Uncharacterized protein</fullName>
    </submittedName>
</protein>
<dbReference type="AlphaFoldDB" id="A0AAE1QD53"/>